<comment type="caution">
    <text evidence="2">The sequence shown here is derived from an EMBL/GenBank/DDBJ whole genome shotgun (WGS) entry which is preliminary data.</text>
</comment>
<protein>
    <submittedName>
        <fullName evidence="2">Ppx/GppA family phosphatase</fullName>
    </submittedName>
</protein>
<dbReference type="InterPro" id="IPR050273">
    <property type="entry name" value="GppA/Ppx_hydrolase"/>
</dbReference>
<name>A0A3M2IMN7_9CELL</name>
<dbReference type="Pfam" id="PF02541">
    <property type="entry name" value="Ppx-GppA"/>
    <property type="match status" value="1"/>
</dbReference>
<dbReference type="AlphaFoldDB" id="A0A3M2IMN7"/>
<organism evidence="2 3">
    <name type="scientific">Cellulomonas triticagri</name>
    <dbReference type="NCBI Taxonomy" id="2483352"/>
    <lineage>
        <taxon>Bacteria</taxon>
        <taxon>Bacillati</taxon>
        <taxon>Actinomycetota</taxon>
        <taxon>Actinomycetes</taxon>
        <taxon>Micrococcales</taxon>
        <taxon>Cellulomonadaceae</taxon>
        <taxon>Cellulomonas</taxon>
    </lineage>
</organism>
<evidence type="ECO:0000259" key="1">
    <source>
        <dbReference type="Pfam" id="PF02541"/>
    </source>
</evidence>
<reference evidence="2 3" key="1">
    <citation type="submission" date="2018-10" db="EMBL/GenBank/DDBJ databases">
        <title>Isolation, diversity and antifungal activity of actinobacteria from wheat.</title>
        <authorList>
            <person name="Han C."/>
        </authorList>
    </citation>
    <scope>NUCLEOTIDE SEQUENCE [LARGE SCALE GENOMIC DNA]</scope>
    <source>
        <strain evidence="2 3">NEAU-YY56</strain>
    </source>
</reference>
<dbReference type="OrthoDB" id="9793035at2"/>
<dbReference type="CDD" id="cd24119">
    <property type="entry name" value="ASKHA_NBD_MtPPX2-like"/>
    <property type="match status" value="1"/>
</dbReference>
<dbReference type="GO" id="GO:0016462">
    <property type="term" value="F:pyrophosphatase activity"/>
    <property type="evidence" value="ECO:0007669"/>
    <property type="project" value="TreeGrafter"/>
</dbReference>
<proteinExistence type="predicted"/>
<dbReference type="InterPro" id="IPR043129">
    <property type="entry name" value="ATPase_NBD"/>
</dbReference>
<dbReference type="PANTHER" id="PTHR30005">
    <property type="entry name" value="EXOPOLYPHOSPHATASE"/>
    <property type="match status" value="1"/>
</dbReference>
<dbReference type="SUPFAM" id="SSF53067">
    <property type="entry name" value="Actin-like ATPase domain"/>
    <property type="match status" value="2"/>
</dbReference>
<evidence type="ECO:0000313" key="2">
    <source>
        <dbReference type="EMBL" id="RMI02419.1"/>
    </source>
</evidence>
<dbReference type="InterPro" id="IPR003695">
    <property type="entry name" value="Ppx_GppA_N"/>
</dbReference>
<dbReference type="Proteomes" id="UP000269289">
    <property type="component" value="Unassembled WGS sequence"/>
</dbReference>
<dbReference type="EMBL" id="RFFI01000214">
    <property type="protein sequence ID" value="RMI02419.1"/>
    <property type="molecule type" value="Genomic_DNA"/>
</dbReference>
<gene>
    <name evidence="2" type="ORF">EBM89_20160</name>
</gene>
<dbReference type="RefSeq" id="WP_122151354.1">
    <property type="nucleotide sequence ID" value="NZ_RFFI01000214.1"/>
</dbReference>
<dbReference type="Gene3D" id="3.30.420.150">
    <property type="entry name" value="Exopolyphosphatase. Domain 2"/>
    <property type="match status" value="1"/>
</dbReference>
<accession>A0A3M2IMN7</accession>
<feature type="domain" description="Ppx/GppA phosphatase N-terminal" evidence="1">
    <location>
        <begin position="21"/>
        <end position="285"/>
    </location>
</feature>
<dbReference type="PANTHER" id="PTHR30005:SF13">
    <property type="entry name" value="EXOPOLYPHOSPHATASE 2"/>
    <property type="match status" value="1"/>
</dbReference>
<sequence length="317" mass="32693">MTRVAAIDCGTNSIRLLVADVDPSAGTLTDLDRRMEVVRLGQGVDRTGRIAPEALERTLDATRRYAAICADLGVEAVRFVATSASRDAENRDEFVAGVRAALGVEPEVIGGVEEAELSFRGATGVLGATHPGPYLVVDLGGGSTEVVLGTTTPQAAYSMDVGCVRITERHLRSDPPAADEIAAAEADVRAALDVAAQHVPLGQAVTLVGLAGSVTTITAHALGLPAYDPAAIDGAVLPVDAVVAACDDLLARDRDARAALGFMHPGRVDVIGAGALVWRAVVQRVQAEVEAAGGTLTQVVTSEHDILDGIAWSIAAR</sequence>
<keyword evidence="3" id="KW-1185">Reference proteome</keyword>
<evidence type="ECO:0000313" key="3">
    <source>
        <dbReference type="Proteomes" id="UP000269289"/>
    </source>
</evidence>
<dbReference type="Gene3D" id="3.30.420.40">
    <property type="match status" value="1"/>
</dbReference>